<dbReference type="AlphaFoldDB" id="A0A643F8T1"/>
<evidence type="ECO:0000256" key="1">
    <source>
        <dbReference type="SAM" id="MobiDB-lite"/>
    </source>
</evidence>
<dbReference type="Proteomes" id="UP000430120">
    <property type="component" value="Unassembled WGS sequence"/>
</dbReference>
<proteinExistence type="predicted"/>
<evidence type="ECO:0000313" key="3">
    <source>
        <dbReference type="Proteomes" id="UP000430120"/>
    </source>
</evidence>
<dbReference type="PRINTS" id="PR01217">
    <property type="entry name" value="PRICHEXTENSN"/>
</dbReference>
<accession>A0A643F8T1</accession>
<organism evidence="2 3">
    <name type="scientific">Ideonella dechloratans</name>
    <dbReference type="NCBI Taxonomy" id="36863"/>
    <lineage>
        <taxon>Bacteria</taxon>
        <taxon>Pseudomonadati</taxon>
        <taxon>Pseudomonadota</taxon>
        <taxon>Betaproteobacteria</taxon>
        <taxon>Burkholderiales</taxon>
        <taxon>Sphaerotilaceae</taxon>
        <taxon>Ideonella</taxon>
    </lineage>
</organism>
<feature type="compositionally biased region" description="Low complexity" evidence="1">
    <location>
        <begin position="1"/>
        <end position="12"/>
    </location>
</feature>
<sequence length="118" mass="12145">MSSLTSSSLPSLPARPPRPHPAQATRAPATPVPAPPPECLHGPVEDLGPWSRRALVGSVVLVHLAAGWALLQIGTRPEVPSQPAPIAVQWIALPAPAPVAPPPPSTRPSPRPPATPPL</sequence>
<reference evidence="2 3" key="1">
    <citation type="submission" date="2019-09" db="EMBL/GenBank/DDBJ databases">
        <title>Draft genome sequences of 48 bacterial type strains from the CCUG.</title>
        <authorList>
            <person name="Tunovic T."/>
            <person name="Pineiro-Iglesias B."/>
            <person name="Unosson C."/>
            <person name="Inganas E."/>
            <person name="Ohlen M."/>
            <person name="Cardew S."/>
            <person name="Jensie-Markopoulos S."/>
            <person name="Salva-Serra F."/>
            <person name="Jaen-Luchoro D."/>
            <person name="Karlsson R."/>
            <person name="Svensson-Stadler L."/>
            <person name="Chun J."/>
            <person name="Moore E."/>
        </authorList>
    </citation>
    <scope>NUCLEOTIDE SEQUENCE [LARGE SCALE GENOMIC DNA]</scope>
    <source>
        <strain evidence="2 3">CCUG 30977</strain>
    </source>
</reference>
<dbReference type="EMBL" id="VZPB01000045">
    <property type="protein sequence ID" value="KAB0577720.1"/>
    <property type="molecule type" value="Genomic_DNA"/>
</dbReference>
<evidence type="ECO:0008006" key="4">
    <source>
        <dbReference type="Google" id="ProtNLM"/>
    </source>
</evidence>
<feature type="non-terminal residue" evidence="2">
    <location>
        <position position="118"/>
    </location>
</feature>
<feature type="region of interest" description="Disordered" evidence="1">
    <location>
        <begin position="1"/>
        <end position="47"/>
    </location>
</feature>
<gene>
    <name evidence="2" type="ORF">F7Q92_16265</name>
</gene>
<comment type="caution">
    <text evidence="2">The sequence shown here is derived from an EMBL/GenBank/DDBJ whole genome shotgun (WGS) entry which is preliminary data.</text>
</comment>
<protein>
    <recommendedName>
        <fullName evidence="4">Energy transducer TonB</fullName>
    </recommendedName>
</protein>
<keyword evidence="3" id="KW-1185">Reference proteome</keyword>
<name>A0A643F8T1_IDEDE</name>
<evidence type="ECO:0000313" key="2">
    <source>
        <dbReference type="EMBL" id="KAB0577720.1"/>
    </source>
</evidence>
<feature type="region of interest" description="Disordered" evidence="1">
    <location>
        <begin position="95"/>
        <end position="118"/>
    </location>
</feature>